<sequence length="122" mass="14265">MQCKAKVALIEENRNFAHPYLGTSAYEVGLSSLAVRELNDDMPSTSIRKIDYDPATRTLSVWFVASGKRYDYDDVPPEIYAAFRQAFSKGRFFNDAIRNRFSYREMQVRDYRTEKGRAERLF</sequence>
<dbReference type="AlphaFoldDB" id="H0HUZ8"/>
<feature type="domain" description="KTSC" evidence="1">
    <location>
        <begin position="44"/>
        <end position="101"/>
    </location>
</feature>
<name>H0HUZ8_9HYPH</name>
<protein>
    <recommendedName>
        <fullName evidence="1">KTSC domain-containing protein</fullName>
    </recommendedName>
</protein>
<dbReference type="PATRIC" id="fig|1107882.3.peg.3902"/>
<accession>H0HUZ8</accession>
<proteinExistence type="predicted"/>
<gene>
    <name evidence="2" type="ORF">MAXJ12_20007</name>
</gene>
<keyword evidence="3" id="KW-1185">Reference proteome</keyword>
<dbReference type="InterPro" id="IPR025309">
    <property type="entry name" value="KTSC_dom"/>
</dbReference>
<organism evidence="2 3">
    <name type="scientific">Mesorhizobium alhagi CCNWXJ12-2</name>
    <dbReference type="NCBI Taxonomy" id="1107882"/>
    <lineage>
        <taxon>Bacteria</taxon>
        <taxon>Pseudomonadati</taxon>
        <taxon>Pseudomonadota</taxon>
        <taxon>Alphaproteobacteria</taxon>
        <taxon>Hyphomicrobiales</taxon>
        <taxon>Phyllobacteriaceae</taxon>
        <taxon>Allomesorhizobium</taxon>
    </lineage>
</organism>
<dbReference type="EMBL" id="AHAM01000168">
    <property type="protein sequence ID" value="EHK55396.1"/>
    <property type="molecule type" value="Genomic_DNA"/>
</dbReference>
<reference evidence="2 3" key="1">
    <citation type="journal article" date="2012" name="J. Bacteriol.">
        <title>Draft Genome Sequence of Mesorhizobium alhagi CCNWXJ12-2T, a Novel Salt-Resistant Species Isolated from the Desert of Northwestern China.</title>
        <authorList>
            <person name="Zhou M."/>
            <person name="Chen W."/>
            <person name="Chen H."/>
            <person name="Wei G."/>
        </authorList>
    </citation>
    <scope>NUCLEOTIDE SEQUENCE [LARGE SCALE GENOMIC DNA]</scope>
    <source>
        <strain evidence="2 3">CCNWXJ12-2</strain>
    </source>
</reference>
<evidence type="ECO:0000313" key="3">
    <source>
        <dbReference type="Proteomes" id="UP000003250"/>
    </source>
</evidence>
<evidence type="ECO:0000313" key="2">
    <source>
        <dbReference type="EMBL" id="EHK55396.1"/>
    </source>
</evidence>
<evidence type="ECO:0000259" key="1">
    <source>
        <dbReference type="Pfam" id="PF13619"/>
    </source>
</evidence>
<dbReference type="Proteomes" id="UP000003250">
    <property type="component" value="Unassembled WGS sequence"/>
</dbReference>
<dbReference type="Pfam" id="PF13619">
    <property type="entry name" value="KTSC"/>
    <property type="match status" value="1"/>
</dbReference>